<protein>
    <recommendedName>
        <fullName evidence="3">Transmembrane protein</fullName>
    </recommendedName>
</protein>
<keyword evidence="1" id="KW-1133">Transmembrane helix</keyword>
<sequence length="52" mass="5862">MTPKKSLAHLPNSVSLFLSSLELVWQSNLIQRLFNFTILSFYIVAITSGGMF</sequence>
<evidence type="ECO:0000256" key="1">
    <source>
        <dbReference type="SAM" id="Phobius"/>
    </source>
</evidence>
<accession>I3SR16</accession>
<keyword evidence="1" id="KW-0472">Membrane</keyword>
<organism evidence="2">
    <name type="scientific">Medicago truncatula</name>
    <name type="common">Barrel medic</name>
    <name type="synonym">Medicago tribuloides</name>
    <dbReference type="NCBI Taxonomy" id="3880"/>
    <lineage>
        <taxon>Eukaryota</taxon>
        <taxon>Viridiplantae</taxon>
        <taxon>Streptophyta</taxon>
        <taxon>Embryophyta</taxon>
        <taxon>Tracheophyta</taxon>
        <taxon>Spermatophyta</taxon>
        <taxon>Magnoliopsida</taxon>
        <taxon>eudicotyledons</taxon>
        <taxon>Gunneridae</taxon>
        <taxon>Pentapetalae</taxon>
        <taxon>rosids</taxon>
        <taxon>fabids</taxon>
        <taxon>Fabales</taxon>
        <taxon>Fabaceae</taxon>
        <taxon>Papilionoideae</taxon>
        <taxon>50 kb inversion clade</taxon>
        <taxon>NPAAA clade</taxon>
        <taxon>Hologalegina</taxon>
        <taxon>IRL clade</taxon>
        <taxon>Trifolieae</taxon>
        <taxon>Medicago</taxon>
    </lineage>
</organism>
<proteinExistence type="evidence at transcript level"/>
<reference evidence="2" key="1">
    <citation type="submission" date="2012-05" db="EMBL/GenBank/DDBJ databases">
        <authorList>
            <person name="Krishnakumar V."/>
            <person name="Cheung F."/>
            <person name="Xiao Y."/>
            <person name="Chan A."/>
            <person name="Moskal W.A."/>
            <person name="Town C.D."/>
        </authorList>
    </citation>
    <scope>NUCLEOTIDE SEQUENCE</scope>
</reference>
<evidence type="ECO:0008006" key="3">
    <source>
        <dbReference type="Google" id="ProtNLM"/>
    </source>
</evidence>
<keyword evidence="1" id="KW-0812">Transmembrane</keyword>
<evidence type="ECO:0000313" key="2">
    <source>
        <dbReference type="EMBL" id="AFK42708.1"/>
    </source>
</evidence>
<name>I3SR16_MEDTR</name>
<dbReference type="AlphaFoldDB" id="I3SR16"/>
<feature type="transmembrane region" description="Helical" evidence="1">
    <location>
        <begin position="33"/>
        <end position="51"/>
    </location>
</feature>
<dbReference type="EMBL" id="BT142914">
    <property type="protein sequence ID" value="AFK42708.1"/>
    <property type="molecule type" value="mRNA"/>
</dbReference>